<dbReference type="Pfam" id="PF01844">
    <property type="entry name" value="HNH"/>
    <property type="match status" value="1"/>
</dbReference>
<organism evidence="2 3">
    <name type="scientific">Candidatus Bacteroides pullicola</name>
    <dbReference type="NCBI Taxonomy" id="2838475"/>
    <lineage>
        <taxon>Bacteria</taxon>
        <taxon>Pseudomonadati</taxon>
        <taxon>Bacteroidota</taxon>
        <taxon>Bacteroidia</taxon>
        <taxon>Bacteroidales</taxon>
        <taxon>Bacteroidaceae</taxon>
        <taxon>Bacteroides</taxon>
    </lineage>
</organism>
<evidence type="ECO:0000313" key="2">
    <source>
        <dbReference type="EMBL" id="HIY89242.1"/>
    </source>
</evidence>
<comment type="caution">
    <text evidence="2">The sequence shown here is derived from an EMBL/GenBank/DDBJ whole genome shotgun (WGS) entry which is preliminary data.</text>
</comment>
<protein>
    <submittedName>
        <fullName evidence="2">HNH endonuclease</fullName>
    </submittedName>
</protein>
<proteinExistence type="predicted"/>
<sequence length="225" mass="25892">MRHIDRLPCPDILARKQAEWQRKYEEKLATHPQARPDSSKYAHKDVREQLWAMSHGKCFYCESPLTDTPKEVDHLVEVSVDASKAYEWGNLYLACPNCNDKAPANVIPVTAALDPCRDSDEEIQANITFEDEVIRAVPGSVKGLNTIQKYRLNTELLDSKRAKWLNRIAKVIINIQDNLIKEGRDRCTAEEMRRLQLFMQPDSPYSLMSTIYISKIKLLSYLCAH</sequence>
<dbReference type="GO" id="GO:0003676">
    <property type="term" value="F:nucleic acid binding"/>
    <property type="evidence" value="ECO:0007669"/>
    <property type="project" value="InterPro"/>
</dbReference>
<accession>A0A9D2CKQ2</accession>
<keyword evidence="2" id="KW-0540">Nuclease</keyword>
<name>A0A9D2CKQ2_9BACE</name>
<keyword evidence="2" id="KW-0378">Hydrolase</keyword>
<reference evidence="2" key="1">
    <citation type="journal article" date="2021" name="PeerJ">
        <title>Extensive microbial diversity within the chicken gut microbiome revealed by metagenomics and culture.</title>
        <authorList>
            <person name="Gilroy R."/>
            <person name="Ravi A."/>
            <person name="Getino M."/>
            <person name="Pursley I."/>
            <person name="Horton D.L."/>
            <person name="Alikhan N.F."/>
            <person name="Baker D."/>
            <person name="Gharbi K."/>
            <person name="Hall N."/>
            <person name="Watson M."/>
            <person name="Adriaenssens E.M."/>
            <person name="Foster-Nyarko E."/>
            <person name="Jarju S."/>
            <person name="Secka A."/>
            <person name="Antonio M."/>
            <person name="Oren A."/>
            <person name="Chaudhuri R.R."/>
            <person name="La Ragione R."/>
            <person name="Hildebrand F."/>
            <person name="Pallen M.J."/>
        </authorList>
    </citation>
    <scope>NUCLEOTIDE SEQUENCE</scope>
    <source>
        <strain evidence="2">Gambia2-208</strain>
    </source>
</reference>
<dbReference type="InterPro" id="IPR002711">
    <property type="entry name" value="HNH"/>
</dbReference>
<dbReference type="GO" id="GO:0004519">
    <property type="term" value="F:endonuclease activity"/>
    <property type="evidence" value="ECO:0007669"/>
    <property type="project" value="UniProtKB-KW"/>
</dbReference>
<reference evidence="2" key="2">
    <citation type="submission" date="2021-04" db="EMBL/GenBank/DDBJ databases">
        <authorList>
            <person name="Gilroy R."/>
        </authorList>
    </citation>
    <scope>NUCLEOTIDE SEQUENCE</scope>
    <source>
        <strain evidence="2">Gambia2-208</strain>
    </source>
</reference>
<feature type="domain" description="HNH nuclease" evidence="1">
    <location>
        <begin position="45"/>
        <end position="100"/>
    </location>
</feature>
<dbReference type="Proteomes" id="UP000886851">
    <property type="component" value="Unassembled WGS sequence"/>
</dbReference>
<dbReference type="InterPro" id="IPR003615">
    <property type="entry name" value="HNH_nuc"/>
</dbReference>
<evidence type="ECO:0000259" key="1">
    <source>
        <dbReference type="SMART" id="SM00507"/>
    </source>
</evidence>
<dbReference type="GO" id="GO:0008270">
    <property type="term" value="F:zinc ion binding"/>
    <property type="evidence" value="ECO:0007669"/>
    <property type="project" value="InterPro"/>
</dbReference>
<keyword evidence="2" id="KW-0255">Endonuclease</keyword>
<dbReference type="CDD" id="cd00085">
    <property type="entry name" value="HNHc"/>
    <property type="match status" value="1"/>
</dbReference>
<gene>
    <name evidence="2" type="ORF">H9824_11150</name>
</gene>
<dbReference type="EMBL" id="DXCV01000078">
    <property type="protein sequence ID" value="HIY89242.1"/>
    <property type="molecule type" value="Genomic_DNA"/>
</dbReference>
<evidence type="ECO:0000313" key="3">
    <source>
        <dbReference type="Proteomes" id="UP000886851"/>
    </source>
</evidence>
<dbReference type="AlphaFoldDB" id="A0A9D2CKQ2"/>
<dbReference type="SMART" id="SM00507">
    <property type="entry name" value="HNHc"/>
    <property type="match status" value="1"/>
</dbReference>
<dbReference type="Gene3D" id="1.10.30.50">
    <property type="match status" value="1"/>
</dbReference>